<comment type="similarity">
    <text evidence="1">Belongs to the class-I aminoacyl-tRNA synthetase family.</text>
</comment>
<dbReference type="Pfam" id="PF00501">
    <property type="entry name" value="AMP-binding"/>
    <property type="match status" value="1"/>
</dbReference>
<dbReference type="GO" id="GO:0005739">
    <property type="term" value="C:mitochondrion"/>
    <property type="evidence" value="ECO:0007669"/>
    <property type="project" value="TreeGrafter"/>
</dbReference>
<dbReference type="NCBIfam" id="TIGR00456">
    <property type="entry name" value="argS"/>
    <property type="match status" value="1"/>
</dbReference>
<evidence type="ECO:0000256" key="12">
    <source>
        <dbReference type="SAM" id="Coils"/>
    </source>
</evidence>
<dbReference type="SUPFAM" id="SSF52374">
    <property type="entry name" value="Nucleotidylyl transferase"/>
    <property type="match status" value="1"/>
</dbReference>
<evidence type="ECO:0000256" key="10">
    <source>
        <dbReference type="ARBA" id="ARBA00033033"/>
    </source>
</evidence>
<dbReference type="InterPro" id="IPR014729">
    <property type="entry name" value="Rossmann-like_a/b/a_fold"/>
</dbReference>
<keyword evidence="8" id="KW-0648">Protein biosynthesis</keyword>
<dbReference type="GO" id="GO:0004814">
    <property type="term" value="F:arginine-tRNA ligase activity"/>
    <property type="evidence" value="ECO:0007669"/>
    <property type="project" value="UniProtKB-EC"/>
</dbReference>
<dbReference type="STRING" id="1196081.A0A364KM17"/>
<dbReference type="SUPFAM" id="SSF47323">
    <property type="entry name" value="Anticodon-binding domain of a subclass of class I aminoacyl-tRNA synthetases"/>
    <property type="match status" value="1"/>
</dbReference>
<dbReference type="GO" id="GO:0006420">
    <property type="term" value="P:arginyl-tRNA aminoacylation"/>
    <property type="evidence" value="ECO:0007669"/>
    <property type="project" value="InterPro"/>
</dbReference>
<evidence type="ECO:0000256" key="7">
    <source>
        <dbReference type="ARBA" id="ARBA00022840"/>
    </source>
</evidence>
<dbReference type="InterPro" id="IPR001412">
    <property type="entry name" value="aa-tRNA-synth_I_CS"/>
</dbReference>
<dbReference type="InterPro" id="IPR013120">
    <property type="entry name" value="FAR_NAD-bd"/>
</dbReference>
<dbReference type="Gene3D" id="3.30.1360.70">
    <property type="entry name" value="Arginyl tRNA synthetase N-terminal domain"/>
    <property type="match status" value="1"/>
</dbReference>
<keyword evidence="9" id="KW-0030">Aminoacyl-tRNA synthetase</keyword>
<dbReference type="Gene3D" id="3.40.50.720">
    <property type="entry name" value="NAD(P)-binding Rossmann-like Domain"/>
    <property type="match status" value="1"/>
</dbReference>
<dbReference type="Gene3D" id="1.10.1200.10">
    <property type="entry name" value="ACP-like"/>
    <property type="match status" value="1"/>
</dbReference>
<dbReference type="GeneID" id="63789819"/>
<dbReference type="PANTHER" id="PTHR11956:SF11">
    <property type="entry name" value="ARGININE--TRNA LIGASE, MITOCHONDRIAL-RELATED"/>
    <property type="match status" value="1"/>
</dbReference>
<dbReference type="SUPFAM" id="SSF56801">
    <property type="entry name" value="Acetyl-CoA synthetase-like"/>
    <property type="match status" value="1"/>
</dbReference>
<dbReference type="Proteomes" id="UP000249363">
    <property type="component" value="Unassembled WGS sequence"/>
</dbReference>
<evidence type="ECO:0000256" key="11">
    <source>
        <dbReference type="ARBA" id="ARBA00049339"/>
    </source>
</evidence>
<dbReference type="Pfam" id="PF03485">
    <property type="entry name" value="Arg_tRNA_synt_N"/>
    <property type="match status" value="1"/>
</dbReference>
<keyword evidence="5" id="KW-0436">Ligase</keyword>
<dbReference type="RefSeq" id="XP_040729107.1">
    <property type="nucleotide sequence ID" value="XM_040878560.1"/>
</dbReference>
<dbReference type="InterPro" id="IPR036291">
    <property type="entry name" value="NAD(P)-bd_dom_sf"/>
</dbReference>
<dbReference type="InterPro" id="IPR001278">
    <property type="entry name" value="Arg-tRNA-ligase"/>
</dbReference>
<dbReference type="InterPro" id="IPR035684">
    <property type="entry name" value="ArgRS_core"/>
</dbReference>
<dbReference type="GO" id="GO:0032543">
    <property type="term" value="P:mitochondrial translation"/>
    <property type="evidence" value="ECO:0007669"/>
    <property type="project" value="TreeGrafter"/>
</dbReference>
<keyword evidence="3" id="KW-0596">Phosphopantetheine</keyword>
<evidence type="ECO:0000256" key="9">
    <source>
        <dbReference type="ARBA" id="ARBA00023146"/>
    </source>
</evidence>
<evidence type="ECO:0000259" key="14">
    <source>
        <dbReference type="PROSITE" id="PS50075"/>
    </source>
</evidence>
<dbReference type="InterPro" id="IPR042099">
    <property type="entry name" value="ANL_N_sf"/>
</dbReference>
<keyword evidence="16" id="KW-1185">Reference proteome</keyword>
<dbReference type="PROSITE" id="PS00455">
    <property type="entry name" value="AMP_BINDING"/>
    <property type="match status" value="1"/>
</dbReference>
<dbReference type="SMART" id="SM01016">
    <property type="entry name" value="Arg_tRNA_synt_N"/>
    <property type="match status" value="1"/>
</dbReference>
<keyword evidence="4" id="KW-0597">Phosphoprotein</keyword>
<dbReference type="InterPro" id="IPR020845">
    <property type="entry name" value="AMP-binding_CS"/>
</dbReference>
<evidence type="ECO:0000256" key="5">
    <source>
        <dbReference type="ARBA" id="ARBA00022598"/>
    </source>
</evidence>
<reference evidence="15 16" key="1">
    <citation type="journal article" date="2017" name="Biotechnol. Biofuels">
        <title>Differential beta-glucosidase expression as a function of carbon source availability in Talaromyces amestolkiae: a genomic and proteomic approach.</title>
        <authorList>
            <person name="de Eugenio L.I."/>
            <person name="Mendez-Liter J.A."/>
            <person name="Nieto-Dominguez M."/>
            <person name="Alonso L."/>
            <person name="Gil-Munoz J."/>
            <person name="Barriuso J."/>
            <person name="Prieto A."/>
            <person name="Martinez M.J."/>
        </authorList>
    </citation>
    <scope>NUCLEOTIDE SEQUENCE [LARGE SCALE GENOMIC DNA]</scope>
    <source>
        <strain evidence="15 16">CIB</strain>
    </source>
</reference>
<keyword evidence="7" id="KW-0067">ATP-binding</keyword>
<dbReference type="InterPro" id="IPR009080">
    <property type="entry name" value="tRNAsynth_Ia_anticodon-bd"/>
</dbReference>
<dbReference type="InterPro" id="IPR000873">
    <property type="entry name" value="AMP-dep_synth/lig_dom"/>
</dbReference>
<evidence type="ECO:0000256" key="1">
    <source>
        <dbReference type="ARBA" id="ARBA00005594"/>
    </source>
</evidence>
<evidence type="ECO:0000256" key="6">
    <source>
        <dbReference type="ARBA" id="ARBA00022741"/>
    </source>
</evidence>
<feature type="coiled-coil region" evidence="12">
    <location>
        <begin position="257"/>
        <end position="287"/>
    </location>
</feature>
<dbReference type="Pfam" id="PF05746">
    <property type="entry name" value="DALR_1"/>
    <property type="match status" value="1"/>
</dbReference>
<dbReference type="InterPro" id="IPR009081">
    <property type="entry name" value="PP-bd_ACP"/>
</dbReference>
<evidence type="ECO:0000313" key="16">
    <source>
        <dbReference type="Proteomes" id="UP000249363"/>
    </source>
</evidence>
<dbReference type="InterPro" id="IPR008909">
    <property type="entry name" value="DALR_anticod-bd"/>
</dbReference>
<evidence type="ECO:0000256" key="4">
    <source>
        <dbReference type="ARBA" id="ARBA00022553"/>
    </source>
</evidence>
<feature type="region of interest" description="Disordered" evidence="13">
    <location>
        <begin position="1769"/>
        <end position="1789"/>
    </location>
</feature>
<dbReference type="PROSITE" id="PS50075">
    <property type="entry name" value="CARRIER"/>
    <property type="match status" value="1"/>
</dbReference>
<dbReference type="CDD" id="cd07956">
    <property type="entry name" value="Anticodon_Ia_Arg"/>
    <property type="match status" value="1"/>
</dbReference>
<accession>A0A364KM17</accession>
<dbReference type="Pfam" id="PF07993">
    <property type="entry name" value="NAD_binding_4"/>
    <property type="match status" value="1"/>
</dbReference>
<dbReference type="InterPro" id="IPR036695">
    <property type="entry name" value="Arg-tRNA-synth_N_sf"/>
</dbReference>
<proteinExistence type="inferred from homology"/>
<dbReference type="EC" id="6.1.1.19" evidence="2"/>
<dbReference type="SMART" id="SM00836">
    <property type="entry name" value="DALR_1"/>
    <property type="match status" value="1"/>
</dbReference>
<dbReference type="Pfam" id="PF23562">
    <property type="entry name" value="AMP-binding_C_3"/>
    <property type="match status" value="1"/>
</dbReference>
<evidence type="ECO:0000256" key="3">
    <source>
        <dbReference type="ARBA" id="ARBA00022450"/>
    </source>
</evidence>
<gene>
    <name evidence="15" type="ORF">BHQ10_000602</name>
</gene>
<evidence type="ECO:0000313" key="15">
    <source>
        <dbReference type="EMBL" id="RAO64590.1"/>
    </source>
</evidence>
<dbReference type="EMBL" id="MIKG01000001">
    <property type="protein sequence ID" value="RAO64590.1"/>
    <property type="molecule type" value="Genomic_DNA"/>
</dbReference>
<dbReference type="PROSITE" id="PS00178">
    <property type="entry name" value="AA_TRNA_LIGASE_I"/>
    <property type="match status" value="1"/>
</dbReference>
<keyword evidence="6" id="KW-0547">Nucleotide-binding</keyword>
<evidence type="ECO:0000256" key="8">
    <source>
        <dbReference type="ARBA" id="ARBA00022917"/>
    </source>
</evidence>
<dbReference type="FunFam" id="1.10.730.10:FF:000006">
    <property type="entry name" value="Arginyl-tRNA synthetase 2, mitochondrial"/>
    <property type="match status" value="1"/>
</dbReference>
<sequence length="1830" mass="204294">MAAPSQALAEGQSLPSIEGLTLHSTNETSKFAGCYPSLNPVDIYREHISEKLAEVTGIDPQTIYPKLAWTNTLDKGDLNLAVAALQIKGKKPQDLAVELADKFPESDLVEKPTAFGVHLQFFFKPGPLTKTVIGRILENKSTYGTNGNLGLRDPSDPSKGKKKMIVEFSSPNIAKPFHAGHLRSTIIGGFLANLFTITGWDVLKMNYLGDWGKQYGLLANGFERYGSEEALQKDPINHLFDVYVKINKDMAEQEVPIKELRETIKNKKEKNEDVSAEEAELAKLVDASDDEKARRYFKSMEDGDPEALALWKRFRDLSIEKYKQTYARLNIDFDVYSGESQVLPESLQKAYETMEKSGVSEKSEGAVIVDFTKHKFKKLGKAIVVRKDGTPLYLTRDIGAITERHEKYHFDKMIYVVAAQQDLHLAQLFKVTELMGYKDIADKCQHINFGMVRGMSTRKGTVKFLDDILRDVADKMHEVMKKNEDKYVQIDDPLATADTLGITAVMVQDMSGKRINGYDFNLEAMTSFEGDTGPYLQYAHARLSSIIRKAGISPGDLPKADLSILTEQHAIDLARYLAQWPDVVINTVKTLEPATVLTYLFRMTHMLSSSYDILRIVGREEKVALARMALYASARQVLYNGMKLLGLNPVEREAKYRPSKQLSQEKRAIIYEGRYNDIFKMGSVTPAPSSRFVTTLERKYGRNALPNMFDAKAKEPSARPYAYVLKTPNPADGFEEVTYTMLANAVNRASWWLVNEASMAEGEVFGYMGPPDLRYLILSLASAKTGRRIMLPSLRNTISAQKTLFERTNVSIILYATELKKNIQPLFDALPEIKTREAIGYKEVLDSTVVPHYDAREITDENFNEPMFFLHTSGSSGNPKPVGESPAFWLATCSFLDVPEDGGDIHNTIHLLRNANLLQFFPPFHMAGLFFFMLPAILDSSLVINHTAAAITAEHVINIINQGLATSLAAADSILTDLSRTEEGLQALEKMDKIIYGGGPLSVQTGSIIAPRVKNLSSAIGLTENGLLHCVALRGTSHWDCLRFNTRVGYRFEEISPDVYELIISLSPKYRMFHPVALLFPDIEEYRTKDLYTRVPEIDNCYRYQGRRDDLIVLSNGEKINPVPLENIVASHSAVKNALFVGEHQFLPSLLIELREGYTVNNEEESREMIEKLWGIISEANLEAPRFSRVPKSLVYILKPGETFNRSGKMTVQRQLTVLKFAAQVDALYTAAGEGLLSEGLELSDPSDPGAIKSLAKKLYAQLLDSDESAPVVGDDDNVFELGMDSLQVTIAVQKLKAALRAQNLKVDTSKIGPQFFYTSPSSNQLARAIDELINGASANDNRSNRQIYMQAMIDKYTAGLDVELAPRKKRIDNLTVVLTGSTGSLGSYLLHSLIEIPRIAKVICLNRSTDAQKSQTAKNKQKDLPTPWESSDAQTSPVEFLTADLSKADLGLGEETYSRLLQRVDAIIHNAWKVDFNHTIESFEKGHIAGTRHLIDLSRKCTYRAPILFISSISTALNWMQKNPAQDVPEAIIEDLDSPEFLGYGESKYVSERLIEAHSSSSGFTSSVLRVGQIAGPVLSTAGIWNVQEWFPSLLCSSKHLGLLPDSLGTMNSISWVPVDLLARIIVQLLSHTYDNDGARSGALKVYNLVNPRTVPWSALLDTVQNGLGGPEKIRIVSLAKWVEALEQSAQENHGFVVESNPAIKLLEFWKIISEKSDRSRTAELLTSNGENGLQNDEKVSNLQQNKADRRKSWLKQWTGKLFSRKDAPDKLQQTTSYEPPTSDGLLQTEGGLQHEFEVTNLLKDSSEASDLRSVSSHWMKIWLKQWAF</sequence>
<name>A0A364KM17_TALAM</name>
<evidence type="ECO:0000256" key="13">
    <source>
        <dbReference type="SAM" id="MobiDB-lite"/>
    </source>
</evidence>
<dbReference type="SUPFAM" id="SSF55190">
    <property type="entry name" value="Arginyl-tRNA synthetase (ArgRS), N-terminal 'additional' domain"/>
    <property type="match status" value="1"/>
</dbReference>
<keyword evidence="12" id="KW-0175">Coiled coil</keyword>
<protein>
    <recommendedName>
        <fullName evidence="2">arginine--tRNA ligase</fullName>
        <ecNumber evidence="2">6.1.1.19</ecNumber>
    </recommendedName>
    <alternativeName>
        <fullName evidence="10">Arginyl-tRNA synthetase</fullName>
    </alternativeName>
</protein>
<dbReference type="CDD" id="cd00671">
    <property type="entry name" value="ArgRS_core"/>
    <property type="match status" value="1"/>
</dbReference>
<dbReference type="Pfam" id="PF00750">
    <property type="entry name" value="tRNA-synt_1d"/>
    <property type="match status" value="1"/>
</dbReference>
<feature type="domain" description="Carrier" evidence="14">
    <location>
        <begin position="1250"/>
        <end position="1334"/>
    </location>
</feature>
<comment type="catalytic activity">
    <reaction evidence="11">
        <text>tRNA(Arg) + L-arginine + ATP = L-arginyl-tRNA(Arg) + AMP + diphosphate</text>
        <dbReference type="Rhea" id="RHEA:20301"/>
        <dbReference type="Rhea" id="RHEA-COMP:9658"/>
        <dbReference type="Rhea" id="RHEA-COMP:9673"/>
        <dbReference type="ChEBI" id="CHEBI:30616"/>
        <dbReference type="ChEBI" id="CHEBI:32682"/>
        <dbReference type="ChEBI" id="CHEBI:33019"/>
        <dbReference type="ChEBI" id="CHEBI:78442"/>
        <dbReference type="ChEBI" id="CHEBI:78513"/>
        <dbReference type="ChEBI" id="CHEBI:456215"/>
        <dbReference type="EC" id="6.1.1.19"/>
    </reaction>
</comment>
<feature type="region of interest" description="Disordered" evidence="13">
    <location>
        <begin position="1413"/>
        <end position="1434"/>
    </location>
</feature>
<organism evidence="15 16">
    <name type="scientific">Talaromyces amestolkiae</name>
    <dbReference type="NCBI Taxonomy" id="1196081"/>
    <lineage>
        <taxon>Eukaryota</taxon>
        <taxon>Fungi</taxon>
        <taxon>Dikarya</taxon>
        <taxon>Ascomycota</taxon>
        <taxon>Pezizomycotina</taxon>
        <taxon>Eurotiomycetes</taxon>
        <taxon>Eurotiomycetidae</taxon>
        <taxon>Eurotiales</taxon>
        <taxon>Trichocomaceae</taxon>
        <taxon>Talaromyces</taxon>
        <taxon>Talaromyces sect. Talaromyces</taxon>
    </lineage>
</organism>
<dbReference type="FunFam" id="3.30.1360.70:FF:000006">
    <property type="entry name" value="Arginyl-tRNA synthetase"/>
    <property type="match status" value="1"/>
</dbReference>
<dbReference type="Gene3D" id="3.40.50.620">
    <property type="entry name" value="HUPs"/>
    <property type="match status" value="1"/>
</dbReference>
<dbReference type="OrthoDB" id="429813at2759"/>
<dbReference type="InterPro" id="IPR005148">
    <property type="entry name" value="Arg-tRNA-synth_N"/>
</dbReference>
<dbReference type="PRINTS" id="PR01038">
    <property type="entry name" value="TRNASYNTHARG"/>
</dbReference>
<evidence type="ECO:0000256" key="2">
    <source>
        <dbReference type="ARBA" id="ARBA00012837"/>
    </source>
</evidence>
<dbReference type="Gene3D" id="3.40.50.12780">
    <property type="entry name" value="N-terminal domain of ligase-like"/>
    <property type="match status" value="1"/>
</dbReference>
<dbReference type="InterPro" id="IPR036736">
    <property type="entry name" value="ACP-like_sf"/>
</dbReference>
<dbReference type="PANTHER" id="PTHR11956">
    <property type="entry name" value="ARGINYL-TRNA SYNTHETASE"/>
    <property type="match status" value="1"/>
</dbReference>
<comment type="caution">
    <text evidence="15">The sequence shown here is derived from an EMBL/GenBank/DDBJ whole genome shotgun (WGS) entry which is preliminary data.</text>
</comment>
<dbReference type="GO" id="GO:0005524">
    <property type="term" value="F:ATP binding"/>
    <property type="evidence" value="ECO:0007669"/>
    <property type="project" value="UniProtKB-KW"/>
</dbReference>
<dbReference type="SUPFAM" id="SSF51735">
    <property type="entry name" value="NAD(P)-binding Rossmann-fold domains"/>
    <property type="match status" value="1"/>
</dbReference>
<dbReference type="Gene3D" id="1.10.730.10">
    <property type="entry name" value="Isoleucyl-tRNA Synthetase, Domain 1"/>
    <property type="match status" value="1"/>
</dbReference>